<protein>
    <recommendedName>
        <fullName evidence="1">C2H2-type domain-containing protein</fullName>
    </recommendedName>
</protein>
<dbReference type="Proteomes" id="UP000321570">
    <property type="component" value="Unassembled WGS sequence"/>
</dbReference>
<feature type="non-terminal residue" evidence="2">
    <location>
        <position position="1"/>
    </location>
</feature>
<proteinExistence type="predicted"/>
<gene>
    <name evidence="2" type="ORF">WMSIL1_LOCUS7523</name>
</gene>
<dbReference type="PROSITE" id="PS00028">
    <property type="entry name" value="ZINC_FINGER_C2H2_1"/>
    <property type="match status" value="2"/>
</dbReference>
<dbReference type="EMBL" id="CABIJS010000277">
    <property type="protein sequence ID" value="VUZ48267.1"/>
    <property type="molecule type" value="Genomic_DNA"/>
</dbReference>
<name>A0A564YLW8_HYMDI</name>
<reference evidence="2 3" key="1">
    <citation type="submission" date="2019-07" db="EMBL/GenBank/DDBJ databases">
        <authorList>
            <person name="Jastrzebski P J."/>
            <person name="Paukszto L."/>
            <person name="Jastrzebski P J."/>
        </authorList>
    </citation>
    <scope>NUCLEOTIDE SEQUENCE [LARGE SCALE GENOMIC DNA]</scope>
    <source>
        <strain evidence="2 3">WMS-il1</strain>
    </source>
</reference>
<sequence length="125" mass="14251">KERPKLSCPLTDCHKQYKVTGWLTKHLLSCHPEEKLLSGKWQQVIRATTPLQTATGGEFIGKFVCNVPGCTKSLGSEKGIRNHRYEKHNWSFARSASLPVTPVRRDSYLTEWGQNLLPGQIRTQY</sequence>
<feature type="domain" description="C2H2-type" evidence="1">
    <location>
        <begin position="8"/>
        <end position="31"/>
    </location>
</feature>
<feature type="domain" description="C2H2-type" evidence="1">
    <location>
        <begin position="65"/>
        <end position="88"/>
    </location>
</feature>
<dbReference type="InterPro" id="IPR013087">
    <property type="entry name" value="Znf_C2H2_type"/>
</dbReference>
<accession>A0A564YLW8</accession>
<evidence type="ECO:0000259" key="1">
    <source>
        <dbReference type="PROSITE" id="PS00028"/>
    </source>
</evidence>
<organism evidence="2 3">
    <name type="scientific">Hymenolepis diminuta</name>
    <name type="common">Rat tapeworm</name>
    <dbReference type="NCBI Taxonomy" id="6216"/>
    <lineage>
        <taxon>Eukaryota</taxon>
        <taxon>Metazoa</taxon>
        <taxon>Spiralia</taxon>
        <taxon>Lophotrochozoa</taxon>
        <taxon>Platyhelminthes</taxon>
        <taxon>Cestoda</taxon>
        <taxon>Eucestoda</taxon>
        <taxon>Cyclophyllidea</taxon>
        <taxon>Hymenolepididae</taxon>
        <taxon>Hymenolepis</taxon>
    </lineage>
</organism>
<dbReference type="AlphaFoldDB" id="A0A564YLW8"/>
<dbReference type="SMART" id="SM00355">
    <property type="entry name" value="ZnF_C2H2"/>
    <property type="match status" value="2"/>
</dbReference>
<keyword evidence="3" id="KW-1185">Reference proteome</keyword>
<evidence type="ECO:0000313" key="2">
    <source>
        <dbReference type="EMBL" id="VUZ48267.1"/>
    </source>
</evidence>
<evidence type="ECO:0000313" key="3">
    <source>
        <dbReference type="Proteomes" id="UP000321570"/>
    </source>
</evidence>